<comment type="caution">
    <text evidence="2">The sequence shown here is derived from an EMBL/GenBank/DDBJ whole genome shotgun (WGS) entry which is preliminary data.</text>
</comment>
<dbReference type="EMBL" id="JAZDUA010000078">
    <property type="protein sequence ID" value="KAK7869226.1"/>
    <property type="molecule type" value="Genomic_DNA"/>
</dbReference>
<keyword evidence="1" id="KW-0812">Transmembrane</keyword>
<keyword evidence="1" id="KW-1133">Transmembrane helix</keyword>
<gene>
    <name evidence="2" type="ORF">R5R35_001166</name>
</gene>
<accession>A0AAN9VT37</accession>
<evidence type="ECO:0000256" key="1">
    <source>
        <dbReference type="SAM" id="Phobius"/>
    </source>
</evidence>
<proteinExistence type="predicted"/>
<feature type="transmembrane region" description="Helical" evidence="1">
    <location>
        <begin position="79"/>
        <end position="99"/>
    </location>
</feature>
<protein>
    <recommendedName>
        <fullName evidence="4">Transmembrane protein</fullName>
    </recommendedName>
</protein>
<evidence type="ECO:0000313" key="3">
    <source>
        <dbReference type="Proteomes" id="UP001378592"/>
    </source>
</evidence>
<dbReference type="Proteomes" id="UP001378592">
    <property type="component" value="Unassembled WGS sequence"/>
</dbReference>
<dbReference type="AlphaFoldDB" id="A0AAN9VT37"/>
<evidence type="ECO:0000313" key="2">
    <source>
        <dbReference type="EMBL" id="KAK7869226.1"/>
    </source>
</evidence>
<keyword evidence="1" id="KW-0472">Membrane</keyword>
<keyword evidence="3" id="KW-1185">Reference proteome</keyword>
<sequence>MNARVMRGVMGEMVVKDNEENKDEKMKIKMMEINMTMKEMWRNGMQEELKAATNPFCSFQIPHMGFGTHKWKVAEEKYLLMKIIVIFGIFGACGHRELYSYCGALMMTLKKILYKL</sequence>
<evidence type="ECO:0008006" key="4">
    <source>
        <dbReference type="Google" id="ProtNLM"/>
    </source>
</evidence>
<reference evidence="2 3" key="1">
    <citation type="submission" date="2024-03" db="EMBL/GenBank/DDBJ databases">
        <title>The genome assembly and annotation of the cricket Gryllus longicercus Weissman &amp; Gray.</title>
        <authorList>
            <person name="Szrajer S."/>
            <person name="Gray D."/>
            <person name="Ylla G."/>
        </authorList>
    </citation>
    <scope>NUCLEOTIDE SEQUENCE [LARGE SCALE GENOMIC DNA]</scope>
    <source>
        <strain evidence="2">DAG 2021-001</strain>
        <tissue evidence="2">Whole body minus gut</tissue>
    </source>
</reference>
<name>A0AAN9VT37_9ORTH</name>
<organism evidence="2 3">
    <name type="scientific">Gryllus longicercus</name>
    <dbReference type="NCBI Taxonomy" id="2509291"/>
    <lineage>
        <taxon>Eukaryota</taxon>
        <taxon>Metazoa</taxon>
        <taxon>Ecdysozoa</taxon>
        <taxon>Arthropoda</taxon>
        <taxon>Hexapoda</taxon>
        <taxon>Insecta</taxon>
        <taxon>Pterygota</taxon>
        <taxon>Neoptera</taxon>
        <taxon>Polyneoptera</taxon>
        <taxon>Orthoptera</taxon>
        <taxon>Ensifera</taxon>
        <taxon>Gryllidea</taxon>
        <taxon>Grylloidea</taxon>
        <taxon>Gryllidae</taxon>
        <taxon>Gryllinae</taxon>
        <taxon>Gryllus</taxon>
    </lineage>
</organism>